<evidence type="ECO:0000256" key="1">
    <source>
        <dbReference type="ARBA" id="ARBA00022729"/>
    </source>
</evidence>
<sequence length="243" mass="26649">MKQFYILIIISLLNLNYLSAQITFEWLTATDNGSTITETIDGITVTFHGANDETSDVIINTPSGYCNSSNNVSWEITDTMLVSFSFSEPVDIASIIAFNGRGQSNTYTFTAIGGENSPVIASIVDGCAPAVSLNWINVTSFTVSTPTENQFGFDNLVLKSSSTLSIFDISLKETVNVFPNPTSDFIQISGLIEDEKYIIYSVLGEELKNGVISSKEKIGIQHLNKGMYFLKLENGNTLKFIKE</sequence>
<dbReference type="InterPro" id="IPR026444">
    <property type="entry name" value="Secre_tail"/>
</dbReference>
<dbReference type="AlphaFoldDB" id="A0A1H3EFG3"/>
<dbReference type="Proteomes" id="UP000199595">
    <property type="component" value="Unassembled WGS sequence"/>
</dbReference>
<dbReference type="STRING" id="762486.SAMN05444411_10987"/>
<keyword evidence="1" id="KW-0732">Signal</keyword>
<dbReference type="RefSeq" id="WP_090124913.1">
    <property type="nucleotide sequence ID" value="NZ_FNNJ01000009.1"/>
</dbReference>
<feature type="domain" description="Secretion system C-terminal sorting" evidence="2">
    <location>
        <begin position="177"/>
        <end position="237"/>
    </location>
</feature>
<dbReference type="Pfam" id="PF18962">
    <property type="entry name" value="Por_Secre_tail"/>
    <property type="match status" value="1"/>
</dbReference>
<dbReference type="OrthoDB" id="1407599at2"/>
<gene>
    <name evidence="3" type="ORF">SAMN05444411_10987</name>
</gene>
<organism evidence="3 4">
    <name type="scientific">Lutibacter oricola</name>
    <dbReference type="NCBI Taxonomy" id="762486"/>
    <lineage>
        <taxon>Bacteria</taxon>
        <taxon>Pseudomonadati</taxon>
        <taxon>Bacteroidota</taxon>
        <taxon>Flavobacteriia</taxon>
        <taxon>Flavobacteriales</taxon>
        <taxon>Flavobacteriaceae</taxon>
        <taxon>Lutibacter</taxon>
    </lineage>
</organism>
<dbReference type="NCBIfam" id="TIGR04183">
    <property type="entry name" value="Por_Secre_tail"/>
    <property type="match status" value="1"/>
</dbReference>
<evidence type="ECO:0000313" key="3">
    <source>
        <dbReference type="EMBL" id="SDX77483.1"/>
    </source>
</evidence>
<keyword evidence="4" id="KW-1185">Reference proteome</keyword>
<accession>A0A1H3EFG3</accession>
<name>A0A1H3EFG3_9FLAO</name>
<dbReference type="EMBL" id="FNNJ01000009">
    <property type="protein sequence ID" value="SDX77483.1"/>
    <property type="molecule type" value="Genomic_DNA"/>
</dbReference>
<reference evidence="3 4" key="1">
    <citation type="submission" date="2016-10" db="EMBL/GenBank/DDBJ databases">
        <authorList>
            <person name="de Groot N.N."/>
        </authorList>
    </citation>
    <scope>NUCLEOTIDE SEQUENCE [LARGE SCALE GENOMIC DNA]</scope>
    <source>
        <strain evidence="3 4">DSM 24956</strain>
    </source>
</reference>
<evidence type="ECO:0000259" key="2">
    <source>
        <dbReference type="Pfam" id="PF18962"/>
    </source>
</evidence>
<protein>
    <submittedName>
        <fullName evidence="3">Por secretion system C-terminal sorting domain-containing protein</fullName>
    </submittedName>
</protein>
<proteinExistence type="predicted"/>
<evidence type="ECO:0000313" key="4">
    <source>
        <dbReference type="Proteomes" id="UP000199595"/>
    </source>
</evidence>